<organism evidence="2">
    <name type="scientific">uncultured Solirubrobacterales bacterium</name>
    <dbReference type="NCBI Taxonomy" id="768556"/>
    <lineage>
        <taxon>Bacteria</taxon>
        <taxon>Bacillati</taxon>
        <taxon>Actinomycetota</taxon>
        <taxon>Thermoleophilia</taxon>
        <taxon>Solirubrobacterales</taxon>
        <taxon>environmental samples</taxon>
    </lineage>
</organism>
<dbReference type="EMBL" id="CADCVV010000109">
    <property type="protein sequence ID" value="CAA9503591.1"/>
    <property type="molecule type" value="Genomic_DNA"/>
</dbReference>
<reference evidence="2" key="1">
    <citation type="submission" date="2020-02" db="EMBL/GenBank/DDBJ databases">
        <authorList>
            <person name="Meier V. D."/>
        </authorList>
    </citation>
    <scope>NUCLEOTIDE SEQUENCE</scope>
    <source>
        <strain evidence="2">AVDCRST_MAG17</strain>
    </source>
</reference>
<evidence type="ECO:0000256" key="1">
    <source>
        <dbReference type="SAM" id="MobiDB-lite"/>
    </source>
</evidence>
<dbReference type="AlphaFoldDB" id="A0A6J4SRV3"/>
<feature type="compositionally biased region" description="Basic residues" evidence="1">
    <location>
        <begin position="33"/>
        <end position="49"/>
    </location>
</feature>
<feature type="region of interest" description="Disordered" evidence="1">
    <location>
        <begin position="1"/>
        <end position="142"/>
    </location>
</feature>
<feature type="compositionally biased region" description="Low complexity" evidence="1">
    <location>
        <begin position="90"/>
        <end position="111"/>
    </location>
</feature>
<feature type="non-terminal residue" evidence="2">
    <location>
        <position position="142"/>
    </location>
</feature>
<gene>
    <name evidence="2" type="ORF">AVDCRST_MAG17-1471</name>
</gene>
<feature type="non-terminal residue" evidence="2">
    <location>
        <position position="1"/>
    </location>
</feature>
<evidence type="ECO:0000313" key="2">
    <source>
        <dbReference type="EMBL" id="CAA9503591.1"/>
    </source>
</evidence>
<feature type="compositionally biased region" description="Basic and acidic residues" evidence="1">
    <location>
        <begin position="1"/>
        <end position="11"/>
    </location>
</feature>
<feature type="compositionally biased region" description="Basic and acidic residues" evidence="1">
    <location>
        <begin position="50"/>
        <end position="66"/>
    </location>
</feature>
<protein>
    <submittedName>
        <fullName evidence="2">Uncharacterized protein</fullName>
    </submittedName>
</protein>
<accession>A0A6J4SRV3</accession>
<name>A0A6J4SRV3_9ACTN</name>
<sequence length="142" mass="14956">DRNDGRSDAPRARRGHPPGRGRAAHQPLVRSGRPARQRHRLAGRGRLRRGRVDHTRRGAQGADRRAARPAPARGGPGGAWPGAQSRDRAGATARAAGRSALRRAGAAFDAAEPGGTRAPARGQAPHRRTQGRAPAPALGERI</sequence>
<feature type="compositionally biased region" description="Basic residues" evidence="1">
    <location>
        <begin position="12"/>
        <end position="23"/>
    </location>
</feature>
<proteinExistence type="predicted"/>